<dbReference type="PANTHER" id="PTHR12864">
    <property type="entry name" value="RAN BINDING PROTEIN 9-RELATED"/>
    <property type="match status" value="1"/>
</dbReference>
<dbReference type="InterPro" id="IPR043136">
    <property type="entry name" value="B30.2/SPRY_sf"/>
</dbReference>
<dbReference type="Gene3D" id="2.60.120.920">
    <property type="match status" value="1"/>
</dbReference>
<dbReference type="OrthoDB" id="331632at2759"/>
<proteinExistence type="predicted"/>
<dbReference type="VEuPathDB" id="CryptoDB:cand_023960"/>
<feature type="domain" description="B30.2/SPRY" evidence="1">
    <location>
        <begin position="30"/>
        <end position="217"/>
    </location>
</feature>
<reference evidence="3 4" key="1">
    <citation type="submission" date="2016-10" db="EMBL/GenBank/DDBJ databases">
        <title>Reductive evolution of mitochondrial metabolism and differential evolution of invasion-related proteins in Cryptosporidium.</title>
        <authorList>
            <person name="Liu S."/>
            <person name="Roellig D.M."/>
            <person name="Guo Y."/>
            <person name="Li N."/>
            <person name="Frace M.A."/>
            <person name="Tang K."/>
            <person name="Zhang L."/>
            <person name="Feng Y."/>
            <person name="Xiao L."/>
        </authorList>
    </citation>
    <scope>NUCLEOTIDE SEQUENCE [LARGE SCALE GENOMIC DNA]</scope>
    <source>
        <strain evidence="3">30847</strain>
    </source>
</reference>
<dbReference type="InterPro" id="IPR003877">
    <property type="entry name" value="SPRY_dom"/>
</dbReference>
<dbReference type="Proteomes" id="UP000186804">
    <property type="component" value="Unassembled WGS sequence"/>
</dbReference>
<dbReference type="InterPro" id="IPR050618">
    <property type="entry name" value="Ubq-SigPath_Reg"/>
</dbReference>
<dbReference type="GeneID" id="92366580"/>
<dbReference type="RefSeq" id="XP_067068667.1">
    <property type="nucleotide sequence ID" value="XM_067212626.1"/>
</dbReference>
<dbReference type="SMART" id="SM00449">
    <property type="entry name" value="SPRY"/>
    <property type="match status" value="1"/>
</dbReference>
<accession>A0A1J4MVB1</accession>
<dbReference type="PROSITE" id="PS50188">
    <property type="entry name" value="B302_SPRY"/>
    <property type="match status" value="1"/>
</dbReference>
<organism evidence="3 4">
    <name type="scientific">Cryptosporidium andersoni</name>
    <dbReference type="NCBI Taxonomy" id="117008"/>
    <lineage>
        <taxon>Eukaryota</taxon>
        <taxon>Sar</taxon>
        <taxon>Alveolata</taxon>
        <taxon>Apicomplexa</taxon>
        <taxon>Conoidasida</taxon>
        <taxon>Coccidia</taxon>
        <taxon>Eucoccidiorida</taxon>
        <taxon>Eimeriorina</taxon>
        <taxon>Cryptosporidiidae</taxon>
        <taxon>Cryptosporidium</taxon>
    </lineage>
</organism>
<feature type="domain" description="CTLH" evidence="2">
    <location>
        <begin position="392"/>
        <end position="452"/>
    </location>
</feature>
<gene>
    <name evidence="3" type="ORF">cand_023960</name>
</gene>
<dbReference type="InterPro" id="IPR044736">
    <property type="entry name" value="Gid1/RanBPM/SPLA_SPRY"/>
</dbReference>
<dbReference type="CDD" id="cd12885">
    <property type="entry name" value="SPRY_RanBP_like"/>
    <property type="match status" value="1"/>
</dbReference>
<evidence type="ECO:0000313" key="3">
    <source>
        <dbReference type="EMBL" id="OII76821.1"/>
    </source>
</evidence>
<dbReference type="Pfam" id="PF00622">
    <property type="entry name" value="SPRY"/>
    <property type="match status" value="1"/>
</dbReference>
<dbReference type="PROSITE" id="PS50897">
    <property type="entry name" value="CTLH"/>
    <property type="match status" value="1"/>
</dbReference>
<dbReference type="EMBL" id="LRBS01000049">
    <property type="protein sequence ID" value="OII76821.1"/>
    <property type="molecule type" value="Genomic_DNA"/>
</dbReference>
<evidence type="ECO:0000313" key="4">
    <source>
        <dbReference type="Proteomes" id="UP000186804"/>
    </source>
</evidence>
<dbReference type="SUPFAM" id="SSF49899">
    <property type="entry name" value="Concanavalin A-like lectins/glucanases"/>
    <property type="match status" value="1"/>
</dbReference>
<dbReference type="AlphaFoldDB" id="A0A1J4MVB1"/>
<evidence type="ECO:0000259" key="2">
    <source>
        <dbReference type="PROSITE" id="PS50897"/>
    </source>
</evidence>
<evidence type="ECO:0000259" key="1">
    <source>
        <dbReference type="PROSITE" id="PS50188"/>
    </source>
</evidence>
<comment type="caution">
    <text evidence="3">The sequence shown here is derived from an EMBL/GenBank/DDBJ whole genome shotgun (WGS) entry which is preliminary data.</text>
</comment>
<sequence>MSLNFCQECLQINSLNWSNEKFLDKDTTCYNLEGNSNLLGTSWNNTKKPMHINVEFLPRYIGVEKDRLTVSHKGRGSHLEVGTVQSDIPIPTNCQVYYFEVLIIESQIQARCTIGIATRYYWTNREPGADKASIGYRGEDGKKIVNGNRYESFGPSFGKGDTIGCGVDFNANSVFFTLNGRFIGIATDVLDCVDYYPTISLYHSQDIVYANFGSKNFAFHLKEYIMKNLMIDLNIISQVKVDSGTLRELIRGYLLVEGFQKTLKIFDETSKATITDELSGKKSDIKSEKLPINQTNNIYYSELLNLSLIQEYYEGNTDSSQFQMEILDSISSEKLGKSGNEEQHICKGTRENYLVRRKTEELCNRQHKPNISVNKIKSEDFGFLIDVHLEVSLKIRSSIRNYILSGNIKNALDLIGNFYPEILDKNEPMTASIILHIQNAIEEFAEDVNRDFKTSDQGLSVLLYLQNYLGDINLREMFDKRNIVNRSNYNLCCIEKMIDECCFLFASTDIIDENFLLKTRKRCLKAIMQAMFYLILRDVYNSNIPRQLAINKKSSEVIENKLNFCEDSWKPCPWSPIETLVRYIVATRLDIKNKNYGRGIAPNPTLLCFATPKVVKNNVFNEEFQIL</sequence>
<dbReference type="InterPro" id="IPR006595">
    <property type="entry name" value="CTLH_C"/>
</dbReference>
<protein>
    <submittedName>
        <fullName evidence="3">SPRY domain-containing protein</fullName>
    </submittedName>
</protein>
<name>A0A1J4MVB1_9CRYT</name>
<keyword evidence="4" id="KW-1185">Reference proteome</keyword>
<dbReference type="InterPro" id="IPR001870">
    <property type="entry name" value="B30.2/SPRY"/>
</dbReference>
<dbReference type="InterPro" id="IPR013320">
    <property type="entry name" value="ConA-like_dom_sf"/>
</dbReference>